<evidence type="ECO:0000256" key="3">
    <source>
        <dbReference type="ARBA" id="ARBA00022862"/>
    </source>
</evidence>
<keyword evidence="2 12" id="KW-0575">Peroxidase</keyword>
<dbReference type="InterPro" id="IPR000866">
    <property type="entry name" value="AhpC/TSA"/>
</dbReference>
<dbReference type="Gene3D" id="3.40.30.10">
    <property type="entry name" value="Glutaredoxin"/>
    <property type="match status" value="1"/>
</dbReference>
<evidence type="ECO:0000256" key="7">
    <source>
        <dbReference type="ARBA" id="ARBA00032824"/>
    </source>
</evidence>
<keyword evidence="3" id="KW-0049">Antioxidant</keyword>
<dbReference type="PANTHER" id="PTHR42801">
    <property type="entry name" value="THIOREDOXIN-DEPENDENT PEROXIDE REDUCTASE"/>
    <property type="match status" value="1"/>
</dbReference>
<reference evidence="12" key="1">
    <citation type="submission" date="2023-03" db="EMBL/GenBank/DDBJ databases">
        <title>Mating type loci evolution in Malassezia.</title>
        <authorList>
            <person name="Coelho M.A."/>
        </authorList>
    </citation>
    <scope>NUCLEOTIDE SEQUENCE</scope>
    <source>
        <strain evidence="12">CBS 11721</strain>
    </source>
</reference>
<keyword evidence="5" id="KW-1015">Disulfide bond</keyword>
<feature type="region of interest" description="Disordered" evidence="10">
    <location>
        <begin position="1"/>
        <end position="47"/>
    </location>
</feature>
<name>A0AAF0F232_9BASI</name>
<keyword evidence="4" id="KW-0560">Oxidoreductase</keyword>
<feature type="compositionally biased region" description="Basic and acidic residues" evidence="10">
    <location>
        <begin position="10"/>
        <end position="26"/>
    </location>
</feature>
<comment type="catalytic activity">
    <reaction evidence="9">
        <text>a hydroperoxide + [thioredoxin]-dithiol = an alcohol + [thioredoxin]-disulfide + H2O</text>
        <dbReference type="Rhea" id="RHEA:62620"/>
        <dbReference type="Rhea" id="RHEA-COMP:10698"/>
        <dbReference type="Rhea" id="RHEA-COMP:10700"/>
        <dbReference type="ChEBI" id="CHEBI:15377"/>
        <dbReference type="ChEBI" id="CHEBI:29950"/>
        <dbReference type="ChEBI" id="CHEBI:30879"/>
        <dbReference type="ChEBI" id="CHEBI:35924"/>
        <dbReference type="ChEBI" id="CHEBI:50058"/>
        <dbReference type="EC" id="1.11.1.24"/>
    </reaction>
</comment>
<dbReference type="EMBL" id="CP119882">
    <property type="protein sequence ID" value="WFD36982.1"/>
    <property type="molecule type" value="Genomic_DNA"/>
</dbReference>
<proteinExistence type="inferred from homology"/>
<evidence type="ECO:0000256" key="1">
    <source>
        <dbReference type="ARBA" id="ARBA00013017"/>
    </source>
</evidence>
<dbReference type="Proteomes" id="UP001219933">
    <property type="component" value="Chromosome 6"/>
</dbReference>
<sequence>MSTRRTSQRLAERGEQREQREQRDAEPAPAAKKQRTAPKAPAEPSKALAVGDALPELTLLDQHGKEVHLKDVKRAVIFTYPRANTPGCTRQAQCYRDDYAKWTDKDYQVFGLSTDAPSAQLKWAEYTLLSDPKRELIGPLTGTTSSTRRSHFVITDGRLVQVSVGVKPVESSENALTAT</sequence>
<dbReference type="InterPro" id="IPR036249">
    <property type="entry name" value="Thioredoxin-like_sf"/>
</dbReference>
<gene>
    <name evidence="12" type="primary">DOT5</name>
    <name evidence="12" type="ORF">MCUN1_003874</name>
</gene>
<dbReference type="SUPFAM" id="SSF52833">
    <property type="entry name" value="Thioredoxin-like"/>
    <property type="match status" value="1"/>
</dbReference>
<dbReference type="GO" id="GO:0005737">
    <property type="term" value="C:cytoplasm"/>
    <property type="evidence" value="ECO:0007669"/>
    <property type="project" value="TreeGrafter"/>
</dbReference>
<evidence type="ECO:0000313" key="13">
    <source>
        <dbReference type="Proteomes" id="UP001219933"/>
    </source>
</evidence>
<dbReference type="Pfam" id="PF00578">
    <property type="entry name" value="AhpC-TSA"/>
    <property type="match status" value="1"/>
</dbReference>
<dbReference type="InterPro" id="IPR050924">
    <property type="entry name" value="Peroxiredoxin_BCP/PrxQ"/>
</dbReference>
<dbReference type="PANTHER" id="PTHR42801:SF23">
    <property type="entry name" value="PEROXIREDOXIN DOT5"/>
    <property type="match status" value="1"/>
</dbReference>
<dbReference type="EC" id="1.11.1.24" evidence="1"/>
<evidence type="ECO:0000256" key="8">
    <source>
        <dbReference type="ARBA" id="ARBA00038489"/>
    </source>
</evidence>
<accession>A0AAF0F232</accession>
<keyword evidence="6" id="KW-0676">Redox-active center</keyword>
<evidence type="ECO:0000256" key="2">
    <source>
        <dbReference type="ARBA" id="ARBA00022559"/>
    </source>
</evidence>
<evidence type="ECO:0000259" key="11">
    <source>
        <dbReference type="PROSITE" id="PS51352"/>
    </source>
</evidence>
<keyword evidence="13" id="KW-1185">Reference proteome</keyword>
<organism evidence="12 13">
    <name type="scientific">Malassezia cuniculi</name>
    <dbReference type="NCBI Taxonomy" id="948313"/>
    <lineage>
        <taxon>Eukaryota</taxon>
        <taxon>Fungi</taxon>
        <taxon>Dikarya</taxon>
        <taxon>Basidiomycota</taxon>
        <taxon>Ustilaginomycotina</taxon>
        <taxon>Malasseziomycetes</taxon>
        <taxon>Malasseziales</taxon>
        <taxon>Malasseziaceae</taxon>
        <taxon>Malassezia</taxon>
    </lineage>
</organism>
<dbReference type="CDD" id="cd03017">
    <property type="entry name" value="PRX_BCP"/>
    <property type="match status" value="1"/>
</dbReference>
<evidence type="ECO:0000256" key="4">
    <source>
        <dbReference type="ARBA" id="ARBA00023002"/>
    </source>
</evidence>
<evidence type="ECO:0000256" key="9">
    <source>
        <dbReference type="ARBA" id="ARBA00049091"/>
    </source>
</evidence>
<evidence type="ECO:0000256" key="6">
    <source>
        <dbReference type="ARBA" id="ARBA00023284"/>
    </source>
</evidence>
<dbReference type="PROSITE" id="PS51352">
    <property type="entry name" value="THIOREDOXIN_2"/>
    <property type="match status" value="1"/>
</dbReference>
<dbReference type="InterPro" id="IPR013766">
    <property type="entry name" value="Thioredoxin_domain"/>
</dbReference>
<dbReference type="GO" id="GO:0034599">
    <property type="term" value="P:cellular response to oxidative stress"/>
    <property type="evidence" value="ECO:0007669"/>
    <property type="project" value="TreeGrafter"/>
</dbReference>
<evidence type="ECO:0000256" key="5">
    <source>
        <dbReference type="ARBA" id="ARBA00023157"/>
    </source>
</evidence>
<dbReference type="AlphaFoldDB" id="A0AAF0F232"/>
<comment type="similarity">
    <text evidence="8">Belongs to the peroxiredoxin family. BCP/PrxQ subfamily.</text>
</comment>
<dbReference type="GO" id="GO:0008379">
    <property type="term" value="F:thioredoxin peroxidase activity"/>
    <property type="evidence" value="ECO:0007669"/>
    <property type="project" value="TreeGrafter"/>
</dbReference>
<protein>
    <recommendedName>
        <fullName evidence="1">thioredoxin-dependent peroxiredoxin</fullName>
        <ecNumber evidence="1">1.11.1.24</ecNumber>
    </recommendedName>
    <alternativeName>
        <fullName evidence="7">Thioredoxin peroxidase</fullName>
    </alternativeName>
</protein>
<dbReference type="GO" id="GO:0045454">
    <property type="term" value="P:cell redox homeostasis"/>
    <property type="evidence" value="ECO:0007669"/>
    <property type="project" value="TreeGrafter"/>
</dbReference>
<evidence type="ECO:0000313" key="12">
    <source>
        <dbReference type="EMBL" id="WFD36982.1"/>
    </source>
</evidence>
<feature type="domain" description="Thioredoxin" evidence="11">
    <location>
        <begin position="48"/>
        <end position="179"/>
    </location>
</feature>
<evidence type="ECO:0000256" key="10">
    <source>
        <dbReference type="SAM" id="MobiDB-lite"/>
    </source>
</evidence>